<evidence type="ECO:0008006" key="2">
    <source>
        <dbReference type="Google" id="ProtNLM"/>
    </source>
</evidence>
<proteinExistence type="predicted"/>
<evidence type="ECO:0000313" key="1">
    <source>
        <dbReference type="EMBL" id="VDP13202.1"/>
    </source>
</evidence>
<organism evidence="1">
    <name type="scientific">Heligmosomoides polygyrus</name>
    <name type="common">Parasitic roundworm</name>
    <dbReference type="NCBI Taxonomy" id="6339"/>
    <lineage>
        <taxon>Eukaryota</taxon>
        <taxon>Metazoa</taxon>
        <taxon>Ecdysozoa</taxon>
        <taxon>Nematoda</taxon>
        <taxon>Chromadorea</taxon>
        <taxon>Rhabditida</taxon>
        <taxon>Rhabditina</taxon>
        <taxon>Rhabditomorpha</taxon>
        <taxon>Strongyloidea</taxon>
        <taxon>Heligmosomidae</taxon>
        <taxon>Heligmosomoides</taxon>
    </lineage>
</organism>
<gene>
    <name evidence="1" type="ORF">HPBE_LOCUS18871</name>
</gene>
<protein>
    <recommendedName>
        <fullName evidence="2">Reverse transcriptase domain-containing protein</fullName>
    </recommendedName>
</protein>
<reference evidence="1" key="1">
    <citation type="submission" date="2018-11" db="EMBL/GenBank/DDBJ databases">
        <authorList>
            <consortium name="Pathogen Informatics"/>
        </authorList>
    </citation>
    <scope>NUCLEOTIDE SEQUENCE [LARGE SCALE GENOMIC DNA]</scope>
</reference>
<dbReference type="AlphaFoldDB" id="A0A3P8AGF2"/>
<name>A0A3P8AGF2_HELPZ</name>
<dbReference type="OrthoDB" id="410104at2759"/>
<accession>A0A3P8AGF2</accession>
<dbReference type="EMBL" id="UZAH01030971">
    <property type="protein sequence ID" value="VDP13202.1"/>
    <property type="molecule type" value="Genomic_DNA"/>
</dbReference>
<sequence>MLLYLTFIDLKKAFDFVDIEAVLEALLTQAVPTQYIRVLLEVYCGFATKISPFYSNVVVNVKRGVR</sequence>